<feature type="region of interest" description="Disordered" evidence="1">
    <location>
        <begin position="1"/>
        <end position="22"/>
    </location>
</feature>
<dbReference type="EMBL" id="JAUJFL010000003">
    <property type="protein sequence ID" value="KAK2606699.1"/>
    <property type="molecule type" value="Genomic_DNA"/>
</dbReference>
<gene>
    <name evidence="3" type="ORF">N8I77_005430</name>
</gene>
<evidence type="ECO:0000256" key="1">
    <source>
        <dbReference type="SAM" id="MobiDB-lite"/>
    </source>
</evidence>
<evidence type="ECO:0000313" key="3">
    <source>
        <dbReference type="EMBL" id="KAK2606699.1"/>
    </source>
</evidence>
<feature type="domain" description="AAA+ ATPase" evidence="2">
    <location>
        <begin position="508"/>
        <end position="633"/>
    </location>
</feature>
<dbReference type="InterPro" id="IPR027417">
    <property type="entry name" value="P-loop_NTPase"/>
</dbReference>
<dbReference type="InterPro" id="IPR056599">
    <property type="entry name" value="AAA_lid_fung"/>
</dbReference>
<dbReference type="SUPFAM" id="SSF52540">
    <property type="entry name" value="P-loop containing nucleoside triphosphate hydrolases"/>
    <property type="match status" value="1"/>
</dbReference>
<name>A0AAD9W3D6_PHOAM</name>
<dbReference type="InterPro" id="IPR054289">
    <property type="entry name" value="DUF7025"/>
</dbReference>
<keyword evidence="4" id="KW-1185">Reference proteome</keyword>
<dbReference type="AlphaFoldDB" id="A0AAD9W3D6"/>
<dbReference type="Pfam" id="PF23232">
    <property type="entry name" value="AAA_lid_13"/>
    <property type="match status" value="1"/>
</dbReference>
<dbReference type="Pfam" id="PF00004">
    <property type="entry name" value="AAA"/>
    <property type="match status" value="1"/>
</dbReference>
<dbReference type="InterPro" id="IPR003593">
    <property type="entry name" value="AAA+_ATPase"/>
</dbReference>
<accession>A0AAD9W3D6</accession>
<dbReference type="InterPro" id="IPR003959">
    <property type="entry name" value="ATPase_AAA_core"/>
</dbReference>
<dbReference type="Proteomes" id="UP001265746">
    <property type="component" value="Unassembled WGS sequence"/>
</dbReference>
<dbReference type="GO" id="GO:0005524">
    <property type="term" value="F:ATP binding"/>
    <property type="evidence" value="ECO:0007669"/>
    <property type="project" value="InterPro"/>
</dbReference>
<dbReference type="SMART" id="SM00382">
    <property type="entry name" value="AAA"/>
    <property type="match status" value="1"/>
</dbReference>
<sequence length="763" mass="87535">MDTGSLDAELPGLPEHPASKSDVPGRIKYRIEYISSVTPGGAVMEDRDEATANPEESTVMEYVEVRRTKEPIVSESGTQRAPRKYHEHSKGDSYITILSPAVNEALRCVVDYYPNVNLSGTTIRVYEPYCIFVLYEKELTDYRNRLAAHQSDDRLLDCQNRYAYEHIGIVQDFVNERVEKDVSLERERHLRGFATFDMLWLLYKPGTDVYLDYLDVGEHAPWVFESLNFSLINGVTNIYEIRCWRLSGIPEWIGPFFDRQIIRRFAGEKEIVSLLAFPCEYLSHSKEIGAGEPEDIRKHFLDRGKKWYNIQRSKKCYQFDGIRTTYPRTACNSLVMVDNETLGIEQEYGRARKSEVELSETAAHPSAPLKICPCSLCEEQIYRNAVQPKFSGYSRWGPHAVEELTEHQYFICATEVQAFVFKTRAWQFLDVSGFQEPSFDTALFEKLVMNEATKRMIKDLTEMYIRDSAKPGAREESSYTKLTSVHKAVKLKQEAKTWSADFIQGKGEGLTILLHGKPGVGKTYTAECIADYTKRPLLCLTCSDIGVEPTKVETALITWFDMAQDWGAIILIDEADIYMEERQPQDLVRNHLVAGFLRALEYFKGIIFLTTNRVGTFDEAFISRIHVPIYYGEFTSEQRIKVWETFFEKLELDRESTMRILPMAKDYVESSELQNLKWNGREIRNAFQVAVALAEAQGQKDEKGRILIKKEHIKATVDMSKEFGDYLKRVHNHDMSKKAALMGVRFDAYNSGTAGSGNTSFKK</sequence>
<dbReference type="GO" id="GO:0016887">
    <property type="term" value="F:ATP hydrolysis activity"/>
    <property type="evidence" value="ECO:0007669"/>
    <property type="project" value="InterPro"/>
</dbReference>
<dbReference type="PANTHER" id="PTHR46411:SF4">
    <property type="entry name" value="AAA+ ATPASE DOMAIN-CONTAINING PROTEIN"/>
    <property type="match status" value="1"/>
</dbReference>
<proteinExistence type="predicted"/>
<reference evidence="3" key="1">
    <citation type="submission" date="2023-06" db="EMBL/GenBank/DDBJ databases">
        <authorList>
            <person name="Noh H."/>
        </authorList>
    </citation>
    <scope>NUCLEOTIDE SEQUENCE</scope>
    <source>
        <strain evidence="3">DUCC20226</strain>
    </source>
</reference>
<dbReference type="PANTHER" id="PTHR46411">
    <property type="entry name" value="FAMILY ATPASE, PUTATIVE-RELATED"/>
    <property type="match status" value="1"/>
</dbReference>
<protein>
    <recommendedName>
        <fullName evidence="2">AAA+ ATPase domain-containing protein</fullName>
    </recommendedName>
</protein>
<dbReference type="Pfam" id="PF22942">
    <property type="entry name" value="DUF7025"/>
    <property type="match status" value="1"/>
</dbReference>
<evidence type="ECO:0000259" key="2">
    <source>
        <dbReference type="SMART" id="SM00382"/>
    </source>
</evidence>
<evidence type="ECO:0000313" key="4">
    <source>
        <dbReference type="Proteomes" id="UP001265746"/>
    </source>
</evidence>
<dbReference type="Gene3D" id="3.40.50.300">
    <property type="entry name" value="P-loop containing nucleotide triphosphate hydrolases"/>
    <property type="match status" value="1"/>
</dbReference>
<comment type="caution">
    <text evidence="3">The sequence shown here is derived from an EMBL/GenBank/DDBJ whole genome shotgun (WGS) entry which is preliminary data.</text>
</comment>
<organism evidence="3 4">
    <name type="scientific">Phomopsis amygdali</name>
    <name type="common">Fusicoccum amygdali</name>
    <dbReference type="NCBI Taxonomy" id="1214568"/>
    <lineage>
        <taxon>Eukaryota</taxon>
        <taxon>Fungi</taxon>
        <taxon>Dikarya</taxon>
        <taxon>Ascomycota</taxon>
        <taxon>Pezizomycotina</taxon>
        <taxon>Sordariomycetes</taxon>
        <taxon>Sordariomycetidae</taxon>
        <taxon>Diaporthales</taxon>
        <taxon>Diaporthaceae</taxon>
        <taxon>Diaporthe</taxon>
    </lineage>
</organism>